<dbReference type="PANTHER" id="PTHR10877">
    <property type="entry name" value="POLYCYSTIN FAMILY MEMBER"/>
    <property type="match status" value="1"/>
</dbReference>
<accession>A0A8J0T2J1</accession>
<sequence>MIGLESAILMFPVNLLIIYIFRNTQSRVVKTERIKSKNSNHDHHCKFSKTPSMQPSITSVLEDLEKIVRILKRDSEENGPEEEMPLESTCKISFLLQLIIELLHKQPPPASLKETIPLSHLSSESLRFLFCAHYISRKLRKVSCDLQKTGGQDFKDKHHFDESLKWLKIILDVLDKCVPPLPTQRPPSKRPKLHKRLPWWFLFIGWSLLFAISAVSTYFTMMYGFQYGKQSSIRWIISMALSLFQSIFILQPLKVIAFALFFALVLKKVEEDEDLEWELIAPDLNYNHDEAAI</sequence>
<gene>
    <name evidence="3 4" type="primary">LOC105947252</name>
</gene>
<dbReference type="GO" id="GO:0050982">
    <property type="term" value="P:detection of mechanical stimulus"/>
    <property type="evidence" value="ECO:0000318"/>
    <property type="project" value="GO_Central"/>
</dbReference>
<keyword evidence="1" id="KW-0812">Transmembrane</keyword>
<keyword evidence="1" id="KW-0472">Membrane</keyword>
<dbReference type="AlphaFoldDB" id="A0A8J0T2J1"/>
<dbReference type="Proteomes" id="UP000008143">
    <property type="component" value="Chromosome 4"/>
</dbReference>
<dbReference type="OrthoDB" id="10264154at2759"/>
<evidence type="ECO:0000256" key="1">
    <source>
        <dbReference type="SAM" id="Phobius"/>
    </source>
</evidence>
<protein>
    <submittedName>
        <fullName evidence="3">Polycystic kidney disease protein 1-like 2</fullName>
    </submittedName>
</protein>
<evidence type="ECO:0000313" key="2">
    <source>
        <dbReference type="Proteomes" id="UP000008143"/>
    </source>
</evidence>
<evidence type="ECO:0000313" key="3">
    <source>
        <dbReference type="RefSeq" id="XP_017948680.2"/>
    </source>
</evidence>
<dbReference type="PANTHER" id="PTHR10877:SF197">
    <property type="entry name" value="POLYCYSTIC KIDNEY DISEASE PROTEIN 1-LIKE 2"/>
    <property type="match status" value="1"/>
</dbReference>
<dbReference type="RefSeq" id="XP_017948680.2">
    <property type="nucleotide sequence ID" value="XM_018093191.2"/>
</dbReference>
<reference evidence="3" key="1">
    <citation type="submission" date="2025-08" db="UniProtKB">
        <authorList>
            <consortium name="RefSeq"/>
        </authorList>
    </citation>
    <scope>IDENTIFICATION</scope>
    <source>
        <strain evidence="3">Nigerian</strain>
        <tissue evidence="3">Liver and blood</tissue>
    </source>
</reference>
<dbReference type="Xenbase" id="XB-GENE-29089495">
    <property type="gene designation" value="LOC105947252"/>
</dbReference>
<dbReference type="InterPro" id="IPR051223">
    <property type="entry name" value="Polycystin"/>
</dbReference>
<proteinExistence type="predicted"/>
<dbReference type="KEGG" id="xtr:105947252"/>
<feature type="transmembrane region" description="Helical" evidence="1">
    <location>
        <begin position="233"/>
        <end position="266"/>
    </location>
</feature>
<dbReference type="GeneID" id="105947252"/>
<dbReference type="AGR" id="Xenbase:XB-GENE-29089495"/>
<feature type="transmembrane region" description="Helical" evidence="1">
    <location>
        <begin position="6"/>
        <end position="24"/>
    </location>
</feature>
<keyword evidence="2" id="KW-1185">Reference proteome</keyword>
<feature type="transmembrane region" description="Helical" evidence="1">
    <location>
        <begin position="199"/>
        <end position="221"/>
    </location>
</feature>
<keyword evidence="1" id="KW-1133">Transmembrane helix</keyword>
<dbReference type="GO" id="GO:0016020">
    <property type="term" value="C:membrane"/>
    <property type="evidence" value="ECO:0000318"/>
    <property type="project" value="GO_Central"/>
</dbReference>
<name>A0A8J0T2J1_XENTR</name>
<dbReference type="GO" id="GO:0005262">
    <property type="term" value="F:calcium channel activity"/>
    <property type="evidence" value="ECO:0000318"/>
    <property type="project" value="GO_Central"/>
</dbReference>
<organism evidence="2 3">
    <name type="scientific">Xenopus tropicalis</name>
    <name type="common">Western clawed frog</name>
    <name type="synonym">Silurana tropicalis</name>
    <dbReference type="NCBI Taxonomy" id="8364"/>
    <lineage>
        <taxon>Eukaryota</taxon>
        <taxon>Metazoa</taxon>
        <taxon>Chordata</taxon>
        <taxon>Craniata</taxon>
        <taxon>Vertebrata</taxon>
        <taxon>Euteleostomi</taxon>
        <taxon>Amphibia</taxon>
        <taxon>Batrachia</taxon>
        <taxon>Anura</taxon>
        <taxon>Pipoidea</taxon>
        <taxon>Pipidae</taxon>
        <taxon>Xenopodinae</taxon>
        <taxon>Xenopus</taxon>
        <taxon>Silurana</taxon>
    </lineage>
</organism>
<evidence type="ECO:0000313" key="4">
    <source>
        <dbReference type="Xenbase" id="XB-GENE-29089495"/>
    </source>
</evidence>